<dbReference type="RefSeq" id="WP_080531664.1">
    <property type="nucleotide sequence ID" value="NZ_CP012331.1"/>
</dbReference>
<dbReference type="AlphaFoldDB" id="A0A9Q3W362"/>
<dbReference type="PANTHER" id="PTHR35399">
    <property type="entry name" value="SLR8030 PROTEIN"/>
    <property type="match status" value="1"/>
</dbReference>
<dbReference type="InterPro" id="IPR011042">
    <property type="entry name" value="6-blade_b-propeller_TolB-like"/>
</dbReference>
<dbReference type="Gene3D" id="2.120.10.30">
    <property type="entry name" value="TolB, C-terminal domain"/>
    <property type="match status" value="1"/>
</dbReference>
<reference evidence="1" key="1">
    <citation type="submission" date="2022-01" db="EMBL/GenBank/DDBJ databases">
        <authorList>
            <person name="Karlyshev A.V."/>
            <person name="Jaspars M."/>
        </authorList>
    </citation>
    <scope>NUCLEOTIDE SEQUENCE</scope>
    <source>
        <strain evidence="1">AGSA3-2</strain>
    </source>
</reference>
<name>A0A9Q3W362_9GAMM</name>
<dbReference type="EMBL" id="JAJVKT010000006">
    <property type="protein sequence ID" value="MCE7508383.1"/>
    <property type="molecule type" value="Genomic_DNA"/>
</dbReference>
<evidence type="ECO:0000313" key="1">
    <source>
        <dbReference type="EMBL" id="MCE7508383.1"/>
    </source>
</evidence>
<evidence type="ECO:0000313" key="2">
    <source>
        <dbReference type="Proteomes" id="UP001107961"/>
    </source>
</evidence>
<keyword evidence="2" id="KW-1185">Reference proteome</keyword>
<gene>
    <name evidence="1" type="ORF">LZG35_07000</name>
</gene>
<dbReference type="SUPFAM" id="SSF63829">
    <property type="entry name" value="Calcium-dependent phosphotriesterase"/>
    <property type="match status" value="1"/>
</dbReference>
<protein>
    <submittedName>
        <fullName evidence="1">PhoX family phosphatase</fullName>
    </submittedName>
</protein>
<dbReference type="KEGG" id="axe:P40_19740"/>
<proteinExistence type="predicted"/>
<organism evidence="1 2">
    <name type="scientific">Alloalcanivorax xenomutans</name>
    <dbReference type="NCBI Taxonomy" id="1094342"/>
    <lineage>
        <taxon>Bacteria</taxon>
        <taxon>Pseudomonadati</taxon>
        <taxon>Pseudomonadota</taxon>
        <taxon>Gammaproteobacteria</taxon>
        <taxon>Oceanospirillales</taxon>
        <taxon>Alcanivoracaceae</taxon>
        <taxon>Alloalcanivorax</taxon>
    </lineage>
</organism>
<dbReference type="Proteomes" id="UP001107961">
    <property type="component" value="Unassembled WGS sequence"/>
</dbReference>
<dbReference type="PANTHER" id="PTHR35399:SF2">
    <property type="entry name" value="DUF839 DOMAIN-CONTAINING PROTEIN"/>
    <property type="match status" value="1"/>
</dbReference>
<sequence length="647" mass="71986">MSGEWRTDPDDWEAQDDHPVLRSSEGHWLSLTRRSVLKGGLGLAAVFVGGCAVTGGARPRIGFTPLPAQTDPGFDAVRVPAGYRAVPFYSWGDPIDAEAPRWRADAGNDWRDQLRQAGDNHDGMHYFPFADNPNGHGLLVINHEKVATDFLHPRGATVLHDEQGRPRRPDEEVNKELAAHGVSVIEIAKDRDGQWRRIMTSSYNRRISGLTPMILSGPAAGAEAMRTASDPTGRRVIGTFANCALGYTPWGTYLACEENWPNYFVNRDAEDYRRRPQQARYRLSQGERSNYYLWETAQSRFDATPDRSLPHQGEVNEPNRFGWVVEIDPFDPDSTPVKRTAMGRLVRECATPSLADDGRMAFYFGDDTRGEYIYKFVPRDRYRADDPAANRELLDHGTLYVAVFHDDGRGEWRPLRHGQGPLNAANGFPDQAAVLINARGAADLLGATRMDRPEWVAVRPGSREVYVTLTNNDERGVDDGQPVNAANPRPRNLHGQILRWRERDNDPAATVFDWELFLLAGYPAGGEAPAHQWGTIQGDVFSSPDGLWFDPAGRLWIETDYDDESPDHQAMGTNQLLCADPDSGEVRRFLVGPRGCEITGITGTPDGRTLWVNVQHPGISYPASDGHTRPRSTTVLITRDDGGEIGT</sequence>
<dbReference type="InterPro" id="IPR008557">
    <property type="entry name" value="PhoX"/>
</dbReference>
<comment type="caution">
    <text evidence="1">The sequence shown here is derived from an EMBL/GenBank/DDBJ whole genome shotgun (WGS) entry which is preliminary data.</text>
</comment>
<accession>A0A9Q3W362</accession>
<dbReference type="Pfam" id="PF05787">
    <property type="entry name" value="PhoX"/>
    <property type="match status" value="1"/>
</dbReference>